<proteinExistence type="predicted"/>
<dbReference type="Gene3D" id="2.60.40.10">
    <property type="entry name" value="Immunoglobulins"/>
    <property type="match status" value="1"/>
</dbReference>
<organism evidence="8">
    <name type="scientific">Echinococcus granulosus</name>
    <name type="common">Hydatid tapeworm</name>
    <dbReference type="NCBI Taxonomy" id="6210"/>
    <lineage>
        <taxon>Eukaryota</taxon>
        <taxon>Metazoa</taxon>
        <taxon>Spiralia</taxon>
        <taxon>Lophotrochozoa</taxon>
        <taxon>Platyhelminthes</taxon>
        <taxon>Cestoda</taxon>
        <taxon>Eucestoda</taxon>
        <taxon>Cyclophyllidea</taxon>
        <taxon>Taeniidae</taxon>
        <taxon>Echinococcus</taxon>
        <taxon>Echinococcus granulosus group</taxon>
    </lineage>
</organism>
<dbReference type="InterPro" id="IPR050958">
    <property type="entry name" value="Cell_Adh-Cytoskel_Orgn"/>
</dbReference>
<dbReference type="InterPro" id="IPR013783">
    <property type="entry name" value="Ig-like_fold"/>
</dbReference>
<dbReference type="SMART" id="SM00409">
    <property type="entry name" value="IG"/>
    <property type="match status" value="1"/>
</dbReference>
<keyword evidence="2" id="KW-1015">Disulfide bond</keyword>
<feature type="domain" description="Ig-like" evidence="7">
    <location>
        <begin position="175"/>
        <end position="273"/>
    </location>
</feature>
<evidence type="ECO:0000256" key="6">
    <source>
        <dbReference type="SAM" id="SignalP"/>
    </source>
</evidence>
<reference evidence="10" key="3">
    <citation type="submission" date="2020-10" db="UniProtKB">
        <authorList>
            <consortium name="WormBaseParasite"/>
        </authorList>
    </citation>
    <scope>IDENTIFICATION</scope>
</reference>
<evidence type="ECO:0000256" key="1">
    <source>
        <dbReference type="ARBA" id="ARBA00022729"/>
    </source>
</evidence>
<reference evidence="8" key="2">
    <citation type="submission" date="2014-06" db="EMBL/GenBank/DDBJ databases">
        <authorList>
            <person name="Aslett M."/>
        </authorList>
    </citation>
    <scope>NUCLEOTIDE SEQUENCE</scope>
</reference>
<feature type="transmembrane region" description="Helical" evidence="5">
    <location>
        <begin position="377"/>
        <end position="403"/>
    </location>
</feature>
<sequence length="511" mass="57324">MTSFKGPPLSWMLLHFLLLLLLSLHTHPTHGTTESWHCEVPFFLPPDPSRPCRHAFRDDPETSALLADFVVIGHPTPTYRHSPGVLYNASVLVEQVLKRPRLSIYPVREGFPILTGPFSQWTDLGRCWINVHSSRKYIFFIDRPNWAGFFRISHLPLIYTNQRWQKIQTILKYPPSPLQMRSLHHQESLKVQQGEEVVLSCVVMGRPAPLISWYVNNTQQLGLWNMATGRGVIHKNKRKSRLQISNTHPMDSGNYSCLAENVNGYIKKTVEIYVVPRPQTTPQPWTTLPPLTGRPRNSPLSANPPTSCCFIHAIATAYTGTATSSMADRHADADADMWVDVVSCISQYYGTRCEFNEKAPEETKAIQSECSTGCDNFIGRLVLFSTLGALFTLLLLVVICLFVKRKTQSSSSRNSLRVGETPTQSPIPMNFLDPSDRRPESLSRVCTPLGHPHSHFDSLTALPWKGDTNCANVTTIVSAPTADDNPYLLTSALPLSTSTEEESRHLPQLTS</sequence>
<evidence type="ECO:0000256" key="4">
    <source>
        <dbReference type="SAM" id="MobiDB-lite"/>
    </source>
</evidence>
<dbReference type="PANTHER" id="PTHR45080">
    <property type="entry name" value="CONTACTIN 5"/>
    <property type="match status" value="1"/>
</dbReference>
<keyword evidence="5" id="KW-1133">Transmembrane helix</keyword>
<dbReference type="SMART" id="SM00408">
    <property type="entry name" value="IGc2"/>
    <property type="match status" value="1"/>
</dbReference>
<keyword evidence="1 6" id="KW-0732">Signal</keyword>
<feature type="region of interest" description="Disordered" evidence="4">
    <location>
        <begin position="412"/>
        <end position="439"/>
    </location>
</feature>
<dbReference type="PANTHER" id="PTHR45080:SF8">
    <property type="entry name" value="IG-LIKE DOMAIN-CONTAINING PROTEIN"/>
    <property type="match status" value="1"/>
</dbReference>
<evidence type="ECO:0000256" key="5">
    <source>
        <dbReference type="SAM" id="Phobius"/>
    </source>
</evidence>
<evidence type="ECO:0000313" key="10">
    <source>
        <dbReference type="WBParaSite" id="EgrG_000634200"/>
    </source>
</evidence>
<dbReference type="InterPro" id="IPR036179">
    <property type="entry name" value="Ig-like_dom_sf"/>
</dbReference>
<dbReference type="InterPro" id="IPR007110">
    <property type="entry name" value="Ig-like_dom"/>
</dbReference>
<evidence type="ECO:0000256" key="3">
    <source>
        <dbReference type="ARBA" id="ARBA00023319"/>
    </source>
</evidence>
<accession>A0A068WFM1</accession>
<protein>
    <submittedName>
        <fullName evidence="8 10">Pro neuregulin 2 membrane bound</fullName>
    </submittedName>
</protein>
<keyword evidence="3" id="KW-0393">Immunoglobulin domain</keyword>
<dbReference type="InterPro" id="IPR003599">
    <property type="entry name" value="Ig_sub"/>
</dbReference>
<evidence type="ECO:0000313" key="8">
    <source>
        <dbReference type="EMBL" id="CDS18556.1"/>
    </source>
</evidence>
<evidence type="ECO:0000256" key="2">
    <source>
        <dbReference type="ARBA" id="ARBA00023157"/>
    </source>
</evidence>
<evidence type="ECO:0000259" key="7">
    <source>
        <dbReference type="PROSITE" id="PS50835"/>
    </source>
</evidence>
<feature type="signal peptide" evidence="6">
    <location>
        <begin position="1"/>
        <end position="31"/>
    </location>
</feature>
<dbReference type="AlphaFoldDB" id="A0A068WFM1"/>
<dbReference type="Proteomes" id="UP000492820">
    <property type="component" value="Unassembled WGS sequence"/>
</dbReference>
<evidence type="ECO:0000313" key="9">
    <source>
        <dbReference type="Proteomes" id="UP000492820"/>
    </source>
</evidence>
<feature type="compositionally biased region" description="Polar residues" evidence="4">
    <location>
        <begin position="412"/>
        <end position="427"/>
    </location>
</feature>
<dbReference type="FunFam" id="2.60.40.10:FF:000032">
    <property type="entry name" value="palladin isoform X1"/>
    <property type="match status" value="1"/>
</dbReference>
<dbReference type="EMBL" id="LK028578">
    <property type="protein sequence ID" value="CDS18556.1"/>
    <property type="molecule type" value="Genomic_DNA"/>
</dbReference>
<dbReference type="Pfam" id="PF07679">
    <property type="entry name" value="I-set"/>
    <property type="match status" value="1"/>
</dbReference>
<name>A0A068WFM1_ECHGR</name>
<dbReference type="GO" id="GO:0007156">
    <property type="term" value="P:homophilic cell adhesion via plasma membrane adhesion molecules"/>
    <property type="evidence" value="ECO:0007669"/>
    <property type="project" value="TreeGrafter"/>
</dbReference>
<reference evidence="8 9" key="1">
    <citation type="journal article" date="2013" name="Nature">
        <title>The genomes of four tapeworm species reveal adaptations to parasitism.</title>
        <authorList>
            <person name="Tsai I.J."/>
            <person name="Zarowiecki M."/>
            <person name="Holroyd N."/>
            <person name="Garciarrubio A."/>
            <person name="Sanchez-Flores A."/>
            <person name="Brooks K.L."/>
            <person name="Tracey A."/>
            <person name="Bobes R.J."/>
            <person name="Fragoso G."/>
            <person name="Sciutto E."/>
            <person name="Aslett M."/>
            <person name="Beasley H."/>
            <person name="Bennett H.M."/>
            <person name="Cai J."/>
            <person name="Camicia F."/>
            <person name="Clark R."/>
            <person name="Cucher M."/>
            <person name="De Silva N."/>
            <person name="Day T.A."/>
            <person name="Deplazes P."/>
            <person name="Estrada K."/>
            <person name="Fernandez C."/>
            <person name="Holland P.W."/>
            <person name="Hou J."/>
            <person name="Hu S."/>
            <person name="Huckvale T."/>
            <person name="Hung S.S."/>
            <person name="Kamenetzky L."/>
            <person name="Keane J.A."/>
            <person name="Kiss F."/>
            <person name="Koziol U."/>
            <person name="Lambert O."/>
            <person name="Liu K."/>
            <person name="Luo X."/>
            <person name="Luo Y."/>
            <person name="Macchiaroli N."/>
            <person name="Nichol S."/>
            <person name="Paps J."/>
            <person name="Parkinson J."/>
            <person name="Pouchkina-Stantcheva N."/>
            <person name="Riddiford N."/>
            <person name="Rosenzvit M."/>
            <person name="Salinas G."/>
            <person name="Wasmuth J.D."/>
            <person name="Zamanian M."/>
            <person name="Zheng Y."/>
            <person name="Cai X."/>
            <person name="Soberon X."/>
            <person name="Olson P.D."/>
            <person name="Laclette J.P."/>
            <person name="Brehm K."/>
            <person name="Berriman M."/>
            <person name="Garciarrubio A."/>
            <person name="Bobes R.J."/>
            <person name="Fragoso G."/>
            <person name="Sanchez-Flores A."/>
            <person name="Estrada K."/>
            <person name="Cevallos M.A."/>
            <person name="Morett E."/>
            <person name="Gonzalez V."/>
            <person name="Portillo T."/>
            <person name="Ochoa-Leyva A."/>
            <person name="Jose M.V."/>
            <person name="Sciutto E."/>
            <person name="Landa A."/>
            <person name="Jimenez L."/>
            <person name="Valdes V."/>
            <person name="Carrero J.C."/>
            <person name="Larralde C."/>
            <person name="Morales-Montor J."/>
            <person name="Limon-Lason J."/>
            <person name="Soberon X."/>
            <person name="Laclette J.P."/>
        </authorList>
    </citation>
    <scope>NUCLEOTIDE SEQUENCE [LARGE SCALE GENOMIC DNA]</scope>
</reference>
<dbReference type="InterPro" id="IPR013098">
    <property type="entry name" value="Ig_I-set"/>
</dbReference>
<keyword evidence="5" id="KW-0472">Membrane</keyword>
<dbReference type="SUPFAM" id="SSF48726">
    <property type="entry name" value="Immunoglobulin"/>
    <property type="match status" value="1"/>
</dbReference>
<keyword evidence="5" id="KW-0812">Transmembrane</keyword>
<gene>
    <name evidence="8" type="ORF">EgrG_000634200</name>
</gene>
<dbReference type="PROSITE" id="PS50835">
    <property type="entry name" value="IG_LIKE"/>
    <property type="match status" value="1"/>
</dbReference>
<dbReference type="WBParaSite" id="EgrG_000634200">
    <property type="protein sequence ID" value="EgrG_000634200"/>
    <property type="gene ID" value="EgrG_000634200"/>
</dbReference>
<dbReference type="GO" id="GO:0005886">
    <property type="term" value="C:plasma membrane"/>
    <property type="evidence" value="ECO:0007669"/>
    <property type="project" value="TreeGrafter"/>
</dbReference>
<feature type="chain" id="PRO_5033710754" evidence="6">
    <location>
        <begin position="32"/>
        <end position="511"/>
    </location>
</feature>
<dbReference type="InterPro" id="IPR003598">
    <property type="entry name" value="Ig_sub2"/>
</dbReference>
<dbReference type="OrthoDB" id="2431000at2759"/>